<keyword evidence="2" id="KW-1185">Reference proteome</keyword>
<name>A0ACC3D084_9PEZI</name>
<proteinExistence type="predicted"/>
<reference evidence="1" key="1">
    <citation type="submission" date="2024-09" db="EMBL/GenBank/DDBJ databases">
        <title>Black Yeasts Isolated from many extreme environments.</title>
        <authorList>
            <person name="Coleine C."/>
            <person name="Stajich J.E."/>
            <person name="Selbmann L."/>
        </authorList>
    </citation>
    <scope>NUCLEOTIDE SEQUENCE</scope>
    <source>
        <strain evidence="1">CCFEE 5737</strain>
    </source>
</reference>
<dbReference type="EMBL" id="JAWDJW010009101">
    <property type="protein sequence ID" value="KAK3059800.1"/>
    <property type="molecule type" value="Genomic_DNA"/>
</dbReference>
<comment type="caution">
    <text evidence="1">The sequence shown here is derived from an EMBL/GenBank/DDBJ whole genome shotgun (WGS) entry which is preliminary data.</text>
</comment>
<dbReference type="Proteomes" id="UP001186974">
    <property type="component" value="Unassembled WGS sequence"/>
</dbReference>
<gene>
    <name evidence="1" type="ORF">LTS18_010035</name>
</gene>
<feature type="non-terminal residue" evidence="1">
    <location>
        <position position="1"/>
    </location>
</feature>
<accession>A0ACC3D084</accession>
<protein>
    <submittedName>
        <fullName evidence="1">Uncharacterized protein</fullName>
    </submittedName>
</protein>
<evidence type="ECO:0000313" key="1">
    <source>
        <dbReference type="EMBL" id="KAK3059800.1"/>
    </source>
</evidence>
<organism evidence="1 2">
    <name type="scientific">Coniosporium uncinatum</name>
    <dbReference type="NCBI Taxonomy" id="93489"/>
    <lineage>
        <taxon>Eukaryota</taxon>
        <taxon>Fungi</taxon>
        <taxon>Dikarya</taxon>
        <taxon>Ascomycota</taxon>
        <taxon>Pezizomycotina</taxon>
        <taxon>Dothideomycetes</taxon>
        <taxon>Dothideomycetes incertae sedis</taxon>
        <taxon>Coniosporium</taxon>
    </lineage>
</organism>
<evidence type="ECO:0000313" key="2">
    <source>
        <dbReference type="Proteomes" id="UP001186974"/>
    </source>
</evidence>
<sequence>RIASTGTVPEVFGSIDTAKLETSLSKCDVEVINVDGSSGKIPLTSTSNKHLLKLTFPTLPTTSSRAFALQDNDSFLNAVLQTLSNSTTIIYTTTPPTASQSDALTTQQHQQQQHAAQIYEMDHSQEPVHMDLKRDVSARADNNGTDQTHLPLFDKYQFLNAGIFMGGVVSLILFLILYVGISAVAGLEVSYFAFSKEMGPAAQKKQQ</sequence>